<name>A0A7M1RXI1_9CAUD</name>
<dbReference type="KEGG" id="vg:65129676"/>
<reference evidence="1 2" key="1">
    <citation type="submission" date="2020-07" db="EMBL/GenBank/DDBJ databases">
        <title>Taxonomic proposal: Crassvirales, a new order of highly abundant and diverse bacterial viruses.</title>
        <authorList>
            <person name="Shkoporov A.N."/>
            <person name="Stockdale S.R."/>
            <person name="Guerin E."/>
            <person name="Ross R.P."/>
            <person name="Hill C."/>
        </authorList>
    </citation>
    <scope>NUCLEOTIDE SEQUENCE [LARGE SCALE GENOMIC DNA]</scope>
</reference>
<keyword evidence="2" id="KW-1185">Reference proteome</keyword>
<dbReference type="GeneID" id="65129676"/>
<evidence type="ECO:0000313" key="2">
    <source>
        <dbReference type="Proteomes" id="UP000594132"/>
    </source>
</evidence>
<dbReference type="EMBL" id="MT774387">
    <property type="protein sequence ID" value="QOR59155.1"/>
    <property type="molecule type" value="Genomic_DNA"/>
</dbReference>
<evidence type="ECO:0000313" key="1">
    <source>
        <dbReference type="EMBL" id="QOR59155.1"/>
    </source>
</evidence>
<accession>A0A7M1RXI1</accession>
<dbReference type="RefSeq" id="YP_010111313.1">
    <property type="nucleotide sequence ID" value="NC_055880.1"/>
</dbReference>
<dbReference type="Proteomes" id="UP000594132">
    <property type="component" value="Segment"/>
</dbReference>
<sequence>MVDKVTKGDYLSEESHYKVVDFRGDTAVLQHLESNTSVNVSMSYIRELMHSAKEVLEEVKVTKEDKKDGTPGIRSIFEGIHGPEVFTVCFKKQDIPKTAKALQKEIERRVEEFVEAVEKAKSSKKGVAAVAKAHFESTIKEPILPYTPGEDRVLHGYKVQFESRDGRYQCKDLDLNGVRPVNINTIQWLIYKGVKYVVTE</sequence>
<proteinExistence type="predicted"/>
<protein>
    <submittedName>
        <fullName evidence="1">Uncharacterized protein</fullName>
    </submittedName>
</protein>
<organism evidence="1 2">
    <name type="scientific">uncultured phage cr111_1</name>
    <dbReference type="NCBI Taxonomy" id="2772071"/>
    <lineage>
        <taxon>Viruses</taxon>
        <taxon>Duplodnaviria</taxon>
        <taxon>Heunggongvirae</taxon>
        <taxon>Uroviricota</taxon>
        <taxon>Caudoviricetes</taxon>
        <taxon>Crassvirales</taxon>
        <taxon>Steigviridae</taxon>
        <taxon>Asinivirinae</taxon>
        <taxon>Lahndsivirus</taxon>
        <taxon>Lahndsivirus rarus</taxon>
    </lineage>
</organism>